<dbReference type="PANTHER" id="PTHR35936">
    <property type="entry name" value="MEMBRANE-BOUND LYTIC MUREIN TRANSGLYCOSYLASE F"/>
    <property type="match status" value="1"/>
</dbReference>
<evidence type="ECO:0000256" key="4">
    <source>
        <dbReference type="RuleBase" id="RU003744"/>
    </source>
</evidence>
<evidence type="ECO:0000259" key="6">
    <source>
        <dbReference type="SMART" id="SM00062"/>
    </source>
</evidence>
<comment type="caution">
    <text evidence="7">The sequence shown here is derived from an EMBL/GenBank/DDBJ whole genome shotgun (WGS) entry which is preliminary data.</text>
</comment>
<feature type="signal peptide" evidence="5">
    <location>
        <begin position="1"/>
        <end position="20"/>
    </location>
</feature>
<reference evidence="7 8" key="1">
    <citation type="submission" date="2018-03" db="EMBL/GenBank/DDBJ databases">
        <title>Genomic Encyclopedia of Type Strains, Phase III (KMG-III): the genomes of soil and plant-associated and newly described type strains.</title>
        <authorList>
            <person name="Whitman W."/>
        </authorList>
    </citation>
    <scope>NUCLEOTIDE SEQUENCE [LARGE SCALE GENOMIC DNA]</scope>
    <source>
        <strain evidence="7 8">CGMCC 4.7067</strain>
    </source>
</reference>
<dbReference type="Gene3D" id="3.40.190.10">
    <property type="entry name" value="Periplasmic binding protein-like II"/>
    <property type="match status" value="2"/>
</dbReference>
<dbReference type="PANTHER" id="PTHR35936:SF17">
    <property type="entry name" value="ARGININE-BINDING EXTRACELLULAR PROTEIN ARTP"/>
    <property type="match status" value="1"/>
</dbReference>
<evidence type="ECO:0000256" key="3">
    <source>
        <dbReference type="ARBA" id="ARBA00022729"/>
    </source>
</evidence>
<dbReference type="InterPro" id="IPR018313">
    <property type="entry name" value="SBP_3_CS"/>
</dbReference>
<dbReference type="SMART" id="SM00062">
    <property type="entry name" value="PBPb"/>
    <property type="match status" value="1"/>
</dbReference>
<sequence length="270" mass="29174">MRRTAAALCAAALLATGACAADDPESIVDKEVLRIGVPDDYPLLGAPDENGDLVGFEIDVAEHLAAELGAEPMWVPVANEDREAFLQAGKVDMVVAAYSITADRKQEIDFAGPYVLESFNVMVREDDDSIATLGDLEGKTVCDSRYSNVVLRIEGEHGVQVDTYEVRSFADCLDVLAEGGIDAIATDEFVLAGLKFSRSDLRLKILDIRFSNERIGIGLRSGDTAGCEALNRAITEMYTDGTMARTLQEWFASEGLDVADPPIPQFEGCE</sequence>
<feature type="domain" description="Solute-binding protein family 3/N-terminal" evidence="6">
    <location>
        <begin position="32"/>
        <end position="254"/>
    </location>
</feature>
<accession>A0A2T0UGA3</accession>
<comment type="subcellular location">
    <subcellularLocation>
        <location evidence="1">Cell envelope</location>
    </subcellularLocation>
</comment>
<evidence type="ECO:0000256" key="5">
    <source>
        <dbReference type="SAM" id="SignalP"/>
    </source>
</evidence>
<dbReference type="OrthoDB" id="9807888at2"/>
<evidence type="ECO:0000313" key="7">
    <source>
        <dbReference type="EMBL" id="PRY56983.1"/>
    </source>
</evidence>
<dbReference type="Proteomes" id="UP000238176">
    <property type="component" value="Unassembled WGS sequence"/>
</dbReference>
<name>A0A2T0UGA3_9ACTN</name>
<dbReference type="PROSITE" id="PS51257">
    <property type="entry name" value="PROKAR_LIPOPROTEIN"/>
    <property type="match status" value="1"/>
</dbReference>
<evidence type="ECO:0000256" key="1">
    <source>
        <dbReference type="ARBA" id="ARBA00004196"/>
    </source>
</evidence>
<dbReference type="SUPFAM" id="SSF53850">
    <property type="entry name" value="Periplasmic binding protein-like II"/>
    <property type="match status" value="1"/>
</dbReference>
<evidence type="ECO:0000313" key="8">
    <source>
        <dbReference type="Proteomes" id="UP000238176"/>
    </source>
</evidence>
<dbReference type="Pfam" id="PF00497">
    <property type="entry name" value="SBP_bac_3"/>
    <property type="match status" value="1"/>
</dbReference>
<keyword evidence="3 5" id="KW-0732">Signal</keyword>
<feature type="chain" id="PRO_5015716566" evidence="5">
    <location>
        <begin position="21"/>
        <end position="270"/>
    </location>
</feature>
<dbReference type="InterPro" id="IPR001638">
    <property type="entry name" value="Solute-binding_3/MltF_N"/>
</dbReference>
<organism evidence="7 8">
    <name type="scientific">Glycomyces artemisiae</name>
    <dbReference type="NCBI Taxonomy" id="1076443"/>
    <lineage>
        <taxon>Bacteria</taxon>
        <taxon>Bacillati</taxon>
        <taxon>Actinomycetota</taxon>
        <taxon>Actinomycetes</taxon>
        <taxon>Glycomycetales</taxon>
        <taxon>Glycomycetaceae</taxon>
        <taxon>Glycomyces</taxon>
    </lineage>
</organism>
<protein>
    <submittedName>
        <fullName evidence="7">Amino acid ABC transporter substrate-binding protein (PAAT family)</fullName>
    </submittedName>
</protein>
<dbReference type="EMBL" id="PVTJ01000008">
    <property type="protein sequence ID" value="PRY56983.1"/>
    <property type="molecule type" value="Genomic_DNA"/>
</dbReference>
<dbReference type="RefSeq" id="WP_106365749.1">
    <property type="nucleotide sequence ID" value="NZ_PVTJ01000008.1"/>
</dbReference>
<gene>
    <name evidence="7" type="ORF">B0I28_108294</name>
</gene>
<comment type="similarity">
    <text evidence="2 4">Belongs to the bacterial solute-binding protein 3 family.</text>
</comment>
<keyword evidence="8" id="KW-1185">Reference proteome</keyword>
<dbReference type="AlphaFoldDB" id="A0A2T0UGA3"/>
<dbReference type="GO" id="GO:0030313">
    <property type="term" value="C:cell envelope"/>
    <property type="evidence" value="ECO:0007669"/>
    <property type="project" value="UniProtKB-SubCell"/>
</dbReference>
<evidence type="ECO:0000256" key="2">
    <source>
        <dbReference type="ARBA" id="ARBA00010333"/>
    </source>
</evidence>
<proteinExistence type="inferred from homology"/>
<dbReference type="PROSITE" id="PS01039">
    <property type="entry name" value="SBP_BACTERIAL_3"/>
    <property type="match status" value="1"/>
</dbReference>